<feature type="compositionally biased region" description="Basic and acidic residues" evidence="3">
    <location>
        <begin position="91"/>
        <end position="125"/>
    </location>
</feature>
<accession>A0A9X4RK21</accession>
<keyword evidence="2" id="KW-0694">RNA-binding</keyword>
<dbReference type="InterPro" id="IPR020627">
    <property type="entry name" value="KhpA"/>
</dbReference>
<proteinExistence type="predicted"/>
<name>A0A9X4RK21_9CYAN</name>
<comment type="caution">
    <text evidence="4">The sequence shown here is derived from an EMBL/GenBank/DDBJ whole genome shotgun (WGS) entry which is preliminary data.</text>
</comment>
<dbReference type="Proteomes" id="UP001152872">
    <property type="component" value="Unassembled WGS sequence"/>
</dbReference>
<dbReference type="Gene3D" id="3.30.300.20">
    <property type="match status" value="1"/>
</dbReference>
<dbReference type="CDD" id="cd22533">
    <property type="entry name" value="KH-II_YlqC-like"/>
    <property type="match status" value="1"/>
</dbReference>
<keyword evidence="1" id="KW-0963">Cytoplasm</keyword>
<gene>
    <name evidence="4" type="ORF">FEV09_02375</name>
</gene>
<dbReference type="InterPro" id="IPR015946">
    <property type="entry name" value="KH_dom-like_a/b"/>
</dbReference>
<dbReference type="EMBL" id="VBTY01000010">
    <property type="protein sequence ID" value="MDG3493394.1"/>
    <property type="molecule type" value="Genomic_DNA"/>
</dbReference>
<protein>
    <submittedName>
        <fullName evidence="4">KH domain-containing protein</fullName>
    </submittedName>
</protein>
<dbReference type="Pfam" id="PF13083">
    <property type="entry name" value="KH_KhpA-B"/>
    <property type="match status" value="1"/>
</dbReference>
<dbReference type="PANTHER" id="PTHR34654">
    <property type="entry name" value="UPF0109 PROTEIN SCO5592"/>
    <property type="match status" value="1"/>
</dbReference>
<dbReference type="GO" id="GO:0003723">
    <property type="term" value="F:RNA binding"/>
    <property type="evidence" value="ECO:0007669"/>
    <property type="project" value="UniProtKB-KW"/>
</dbReference>
<dbReference type="PANTHER" id="PTHR34654:SF1">
    <property type="entry name" value="RNA-BINDING PROTEIN KHPA"/>
    <property type="match status" value="1"/>
</dbReference>
<dbReference type="AlphaFoldDB" id="A0A9X4RK21"/>
<evidence type="ECO:0000256" key="1">
    <source>
        <dbReference type="ARBA" id="ARBA00022490"/>
    </source>
</evidence>
<evidence type="ECO:0000256" key="3">
    <source>
        <dbReference type="SAM" id="MobiDB-lite"/>
    </source>
</evidence>
<evidence type="ECO:0000256" key="2">
    <source>
        <dbReference type="ARBA" id="ARBA00022884"/>
    </source>
</evidence>
<reference evidence="4" key="1">
    <citation type="submission" date="2019-05" db="EMBL/GenBank/DDBJ databases">
        <title>Whole genome sequencing of Pseudanabaena catenata USMAC16.</title>
        <authorList>
            <person name="Khan Z."/>
            <person name="Omar W.M."/>
            <person name="Convey P."/>
            <person name="Merican F."/>
            <person name="Najimudin N."/>
        </authorList>
    </citation>
    <scope>NUCLEOTIDE SEQUENCE</scope>
    <source>
        <strain evidence="4">USMAC16</strain>
    </source>
</reference>
<evidence type="ECO:0000313" key="4">
    <source>
        <dbReference type="EMBL" id="MDG3493394.1"/>
    </source>
</evidence>
<evidence type="ECO:0000313" key="5">
    <source>
        <dbReference type="Proteomes" id="UP001152872"/>
    </source>
</evidence>
<keyword evidence="5" id="KW-1185">Reference proteome</keyword>
<sequence length="125" mass="14341">MPDYNALISFLLKPLLARPDALRVDFESNSKSDRVWIRVAFDPEDRGRIFGKGGRTIQAIRTVVMTAAEEAGHNARFEVFDPTPNVNSDGYQDRQTDRDGQSEPKEKVERPRIDVEKPKRREINN</sequence>
<organism evidence="4 5">
    <name type="scientific">Pseudanabaena catenata USMAC16</name>
    <dbReference type="NCBI Taxonomy" id="1855837"/>
    <lineage>
        <taxon>Bacteria</taxon>
        <taxon>Bacillati</taxon>
        <taxon>Cyanobacteriota</taxon>
        <taxon>Cyanophyceae</taxon>
        <taxon>Pseudanabaenales</taxon>
        <taxon>Pseudanabaenaceae</taxon>
        <taxon>Pseudanabaena</taxon>
    </lineage>
</organism>
<feature type="region of interest" description="Disordered" evidence="3">
    <location>
        <begin position="73"/>
        <end position="125"/>
    </location>
</feature>
<dbReference type="RefSeq" id="WP_009625436.1">
    <property type="nucleotide sequence ID" value="NZ_VBTY01000010.1"/>
</dbReference>